<dbReference type="EMBL" id="CP025583">
    <property type="protein sequence ID" value="AUM74301.1"/>
    <property type="molecule type" value="Genomic_DNA"/>
</dbReference>
<proteinExistence type="predicted"/>
<accession>A0A2K9MF76</accession>
<reference evidence="2" key="1">
    <citation type="submission" date="2017-12" db="EMBL/GenBank/DDBJ databases">
        <title>Genomic analysis of Paracoccus sp. CBA4604.</title>
        <authorList>
            <person name="Roh S.W."/>
            <person name="Kim J.Y."/>
            <person name="Kim J.S."/>
        </authorList>
    </citation>
    <scope>NUCLEOTIDE SEQUENCE [LARGE SCALE GENOMIC DNA]</scope>
    <source>
        <strain evidence="2">CBA4604</strain>
    </source>
</reference>
<gene>
    <name evidence="1" type="ORF">CYR75_08480</name>
</gene>
<dbReference type="OrthoDB" id="7200179at2"/>
<dbReference type="Gene3D" id="3.30.450.40">
    <property type="match status" value="1"/>
</dbReference>
<sequence>MTHSALSPEQRQALLDDPAAILSDRDLMRAIVGAHEADAGDNVIDIRGRAMSALEARLDRLEAAHENVIAAAYENQSGMATIHRAVLSLLEPVDFDGFLENLQGDVADILRIDTLVLVIETATKEGQPELGGPLTMVPAGTVAQAMMGDRRGQHWPDVILRRVSRVTEPLHGGPVASEALIRLDLGPGRMPALLLMGADEPGRFSPAHGTDLLRFFGQAFRLLLLRWLEE</sequence>
<dbReference type="InterPro" id="IPR029016">
    <property type="entry name" value="GAF-like_dom_sf"/>
</dbReference>
<dbReference type="KEGG" id="paru:CYR75_08480"/>
<dbReference type="RefSeq" id="WP_101499647.1">
    <property type="nucleotide sequence ID" value="NZ_CP025583.1"/>
</dbReference>
<evidence type="ECO:0000313" key="1">
    <source>
        <dbReference type="EMBL" id="AUM74301.1"/>
    </source>
</evidence>
<dbReference type="AlphaFoldDB" id="A0A2K9MF76"/>
<organism evidence="1 2">
    <name type="scientific">Paracoccus jeotgali</name>
    <dbReference type="NCBI Taxonomy" id="2065379"/>
    <lineage>
        <taxon>Bacteria</taxon>
        <taxon>Pseudomonadati</taxon>
        <taxon>Pseudomonadota</taxon>
        <taxon>Alphaproteobacteria</taxon>
        <taxon>Rhodobacterales</taxon>
        <taxon>Paracoccaceae</taxon>
        <taxon>Paracoccus</taxon>
    </lineage>
</organism>
<keyword evidence="2" id="KW-1185">Reference proteome</keyword>
<dbReference type="InterPro" id="IPR007435">
    <property type="entry name" value="DUF484"/>
</dbReference>
<dbReference type="Pfam" id="PF04340">
    <property type="entry name" value="DUF484"/>
    <property type="match status" value="1"/>
</dbReference>
<dbReference type="Proteomes" id="UP000234882">
    <property type="component" value="Chromosome"/>
</dbReference>
<protein>
    <submittedName>
        <fullName evidence="1">DUF484 domain-containing protein</fullName>
    </submittedName>
</protein>
<evidence type="ECO:0000313" key="2">
    <source>
        <dbReference type="Proteomes" id="UP000234882"/>
    </source>
</evidence>
<name>A0A2K9MF76_9RHOB</name>